<dbReference type="AlphaFoldDB" id="A0A0D3KIR0"/>
<dbReference type="eggNOG" id="KOG0191">
    <property type="taxonomic scope" value="Eukaryota"/>
</dbReference>
<dbReference type="GeneID" id="17280916"/>
<name>A0A0D3KIR0_EMIH1</name>
<dbReference type="SUPFAM" id="SSF52833">
    <property type="entry name" value="Thioredoxin-like"/>
    <property type="match status" value="1"/>
</dbReference>
<dbReference type="Pfam" id="PF00085">
    <property type="entry name" value="Thioredoxin"/>
    <property type="match status" value="1"/>
</dbReference>
<evidence type="ECO:0000259" key="1">
    <source>
        <dbReference type="PROSITE" id="PS51352"/>
    </source>
</evidence>
<dbReference type="Proteomes" id="UP000013827">
    <property type="component" value="Unassembled WGS sequence"/>
</dbReference>
<dbReference type="InterPro" id="IPR013766">
    <property type="entry name" value="Thioredoxin_domain"/>
</dbReference>
<reference evidence="3" key="1">
    <citation type="journal article" date="2013" name="Nature">
        <title>Pan genome of the phytoplankton Emiliania underpins its global distribution.</title>
        <authorList>
            <person name="Read B.A."/>
            <person name="Kegel J."/>
            <person name="Klute M.J."/>
            <person name="Kuo A."/>
            <person name="Lefebvre S.C."/>
            <person name="Maumus F."/>
            <person name="Mayer C."/>
            <person name="Miller J."/>
            <person name="Monier A."/>
            <person name="Salamov A."/>
            <person name="Young J."/>
            <person name="Aguilar M."/>
            <person name="Claverie J.M."/>
            <person name="Frickenhaus S."/>
            <person name="Gonzalez K."/>
            <person name="Herman E.K."/>
            <person name="Lin Y.C."/>
            <person name="Napier J."/>
            <person name="Ogata H."/>
            <person name="Sarno A.F."/>
            <person name="Shmutz J."/>
            <person name="Schroeder D."/>
            <person name="de Vargas C."/>
            <person name="Verret F."/>
            <person name="von Dassow P."/>
            <person name="Valentin K."/>
            <person name="Van de Peer Y."/>
            <person name="Wheeler G."/>
            <person name="Dacks J.B."/>
            <person name="Delwiche C.F."/>
            <person name="Dyhrman S.T."/>
            <person name="Glockner G."/>
            <person name="John U."/>
            <person name="Richards T."/>
            <person name="Worden A.Z."/>
            <person name="Zhang X."/>
            <person name="Grigoriev I.V."/>
            <person name="Allen A.E."/>
            <person name="Bidle K."/>
            <person name="Borodovsky M."/>
            <person name="Bowler C."/>
            <person name="Brownlee C."/>
            <person name="Cock J.M."/>
            <person name="Elias M."/>
            <person name="Gladyshev V.N."/>
            <person name="Groth M."/>
            <person name="Guda C."/>
            <person name="Hadaegh A."/>
            <person name="Iglesias-Rodriguez M.D."/>
            <person name="Jenkins J."/>
            <person name="Jones B.M."/>
            <person name="Lawson T."/>
            <person name="Leese F."/>
            <person name="Lindquist E."/>
            <person name="Lobanov A."/>
            <person name="Lomsadze A."/>
            <person name="Malik S.B."/>
            <person name="Marsh M.E."/>
            <person name="Mackinder L."/>
            <person name="Mock T."/>
            <person name="Mueller-Roeber B."/>
            <person name="Pagarete A."/>
            <person name="Parker M."/>
            <person name="Probert I."/>
            <person name="Quesneville H."/>
            <person name="Raines C."/>
            <person name="Rensing S.A."/>
            <person name="Riano-Pachon D.M."/>
            <person name="Richier S."/>
            <person name="Rokitta S."/>
            <person name="Shiraiwa Y."/>
            <person name="Soanes D.M."/>
            <person name="van der Giezen M."/>
            <person name="Wahlund T.M."/>
            <person name="Williams B."/>
            <person name="Wilson W."/>
            <person name="Wolfe G."/>
            <person name="Wurch L.L."/>
        </authorList>
    </citation>
    <scope>NUCLEOTIDE SEQUENCE</scope>
</reference>
<dbReference type="Pfam" id="PF01507">
    <property type="entry name" value="PAPS_reduct"/>
    <property type="match status" value="1"/>
</dbReference>
<dbReference type="EnsemblProtists" id="EOD35645">
    <property type="protein sequence ID" value="EOD35645"/>
    <property type="gene ID" value="EMIHUDRAFT_455311"/>
</dbReference>
<dbReference type="InterPro" id="IPR014729">
    <property type="entry name" value="Rossmann-like_a/b/a_fold"/>
</dbReference>
<dbReference type="PROSITE" id="PS51352">
    <property type="entry name" value="THIOREDOXIN_2"/>
    <property type="match status" value="1"/>
</dbReference>
<dbReference type="Gene3D" id="3.40.50.620">
    <property type="entry name" value="HUPs"/>
    <property type="match status" value="1"/>
</dbReference>
<accession>A0A0D3KIR0</accession>
<organism evidence="2 3">
    <name type="scientific">Emiliania huxleyi (strain CCMP1516)</name>
    <dbReference type="NCBI Taxonomy" id="280463"/>
    <lineage>
        <taxon>Eukaryota</taxon>
        <taxon>Haptista</taxon>
        <taxon>Haptophyta</taxon>
        <taxon>Prymnesiophyceae</taxon>
        <taxon>Isochrysidales</taxon>
        <taxon>Noelaerhabdaceae</taxon>
        <taxon>Emiliania</taxon>
    </lineage>
</organism>
<dbReference type="RefSeq" id="XP_005788074.1">
    <property type="nucleotide sequence ID" value="XM_005788017.1"/>
</dbReference>
<protein>
    <recommendedName>
        <fullName evidence="1">Thioredoxin domain-containing protein</fullName>
    </recommendedName>
</protein>
<evidence type="ECO:0000313" key="2">
    <source>
        <dbReference type="EnsemblProtists" id="EOD35645"/>
    </source>
</evidence>
<dbReference type="PaxDb" id="2903-EOD35645"/>
<dbReference type="HOGENOM" id="CLU_627736_0_0_1"/>
<dbReference type="Gene3D" id="3.40.30.10">
    <property type="entry name" value="Glutaredoxin"/>
    <property type="match status" value="1"/>
</dbReference>
<dbReference type="PANTHER" id="PTHR46509:SF2">
    <property type="entry name" value="PHOSPHOADENOSINE PHOSPHOSULFATE REDUCTASE"/>
    <property type="match status" value="1"/>
</dbReference>
<dbReference type="InterPro" id="IPR002500">
    <property type="entry name" value="PAPS_reduct_dom"/>
</dbReference>
<sequence length="449" mass="48993">MLVVSLISTAYNVGAGLRAAPHASSSRAASTAVSMGMDISELIDDAKKSRLEHLEAQAIQSLKVAVDQFEKPVFPNAMIVGDCVITHLLHKIDALKTGKVKIMVVDTFHLLDDTMPFLGKVEDKYGFEAEVFGPAGLESKRNLSPENFAEYDKKYGANLWKEDIEQYDKVCKVEPFQRGLKTLGADIMINGRRRDHGAERAYIDIAETVPVNGGLAKLNPLAYWTLEDCFDYAAANGVPLHPSVERGYPSQGDAKDTVPVPDPDGLSGVQGEAGSVKWVDGVWTGDKAIWLDYGCERRGRFVNLLNKDGSKKTECGIHVAGAEKTFDRDLWDTSKAVQTLAAPSDVESLTASGKEAVVVVYAPWCQFCQATRGRAMEEEYDKLADASGLPVYKFRGDEEREFVKANLNTQSFPTINYIDASGKAIKYESEDRSVGAMAEFAKSGGKVAA</sequence>
<dbReference type="GO" id="GO:0019379">
    <property type="term" value="P:sulfate assimilation, phosphoadenylyl sulfate reduction by phosphoadenylyl-sulfate reductase (thioredoxin)"/>
    <property type="evidence" value="ECO:0007669"/>
    <property type="project" value="TreeGrafter"/>
</dbReference>
<proteinExistence type="predicted"/>
<dbReference type="SUPFAM" id="SSF52402">
    <property type="entry name" value="Adenine nucleotide alpha hydrolases-like"/>
    <property type="match status" value="1"/>
</dbReference>
<dbReference type="InterPro" id="IPR036249">
    <property type="entry name" value="Thioredoxin-like_sf"/>
</dbReference>
<keyword evidence="3" id="KW-1185">Reference proteome</keyword>
<dbReference type="STRING" id="2903.R1F9I6"/>
<evidence type="ECO:0000313" key="3">
    <source>
        <dbReference type="Proteomes" id="UP000013827"/>
    </source>
</evidence>
<dbReference type="GO" id="GO:0004604">
    <property type="term" value="F:phosphoadenylyl-sulfate reductase (thioredoxin) activity"/>
    <property type="evidence" value="ECO:0007669"/>
    <property type="project" value="TreeGrafter"/>
</dbReference>
<dbReference type="PANTHER" id="PTHR46509">
    <property type="entry name" value="PHOSPHOADENOSINE PHOSPHOSULFATE REDUCTASE"/>
    <property type="match status" value="1"/>
</dbReference>
<dbReference type="OMA" id="CMINGRT"/>
<feature type="domain" description="Thioredoxin" evidence="1">
    <location>
        <begin position="319"/>
        <end position="446"/>
    </location>
</feature>
<dbReference type="eggNOG" id="KOG0189">
    <property type="taxonomic scope" value="Eukaryota"/>
</dbReference>
<dbReference type="GO" id="GO:0005737">
    <property type="term" value="C:cytoplasm"/>
    <property type="evidence" value="ECO:0007669"/>
    <property type="project" value="TreeGrafter"/>
</dbReference>
<reference evidence="2" key="2">
    <citation type="submission" date="2024-10" db="UniProtKB">
        <authorList>
            <consortium name="EnsemblProtists"/>
        </authorList>
    </citation>
    <scope>IDENTIFICATION</scope>
</reference>
<dbReference type="KEGG" id="ehx:EMIHUDRAFT_455311"/>